<accession>A0AAP1E4J7</accession>
<reference evidence="2 3" key="1">
    <citation type="submission" date="2015-09" db="EMBL/GenBank/DDBJ databases">
        <title>Spore heat resistance.</title>
        <authorList>
            <person name="Boekhorst J."/>
            <person name="Berendsen E.M."/>
            <person name="Wells-Bennik M.H."/>
            <person name="Kuipers O.P."/>
        </authorList>
    </citation>
    <scope>NUCLEOTIDE SEQUENCE [LARGE SCALE GENOMIC DNA]</scope>
    <source>
        <strain evidence="2 3">B4122</strain>
    </source>
</reference>
<evidence type="ECO:0000313" key="3">
    <source>
        <dbReference type="Proteomes" id="UP000076442"/>
    </source>
</evidence>
<comment type="caution">
    <text evidence="2">The sequence shown here is derived from an EMBL/GenBank/DDBJ whole genome shotgun (WGS) entry which is preliminary data.</text>
</comment>
<evidence type="ECO:0000259" key="1">
    <source>
        <dbReference type="Pfam" id="PF16289"/>
    </source>
</evidence>
<dbReference type="Pfam" id="PF16289">
    <property type="entry name" value="PIN_12"/>
    <property type="match status" value="1"/>
</dbReference>
<sequence length="349" mass="41435">MLNIFLDTQVYHSKNFNFQNKDFLRLEKFIDDEMIKLYITPITKNEIENHIKQKIEDSREYINTFKENAKILLNYDLYRPIWDRKTIKQAEIKILEDFHNFLIENNVEEIPISGDATKQIFQNYFEGETPFSSKKKDEFPDAFALYSLLNWAENNEEIIHVVSGDNDLKNFCESKENILHIESLENALDFLNQHDEVRYRFAQRLYDDQLAEFVEYINDSIRDGSAELNIDAYDVLDVELKDFFVEGEDDLSADPLFLDLEENRLTIALNVEFNIHIITSAIDPARSPYDSEEGKYLYVEYEENEFMDVIRIPVELELDVEDYENQYYTIDSITINNGQVYYYTILEDC</sequence>
<dbReference type="AlphaFoldDB" id="A0AAP1E4J7"/>
<dbReference type="Proteomes" id="UP000076442">
    <property type="component" value="Unassembled WGS sequence"/>
</dbReference>
<dbReference type="EMBL" id="LJZV01000005">
    <property type="protein sequence ID" value="KZD93383.1"/>
    <property type="molecule type" value="Genomic_DNA"/>
</dbReference>
<organism evidence="2 3">
    <name type="scientific">Bacillus subtilis</name>
    <dbReference type="NCBI Taxonomy" id="1423"/>
    <lineage>
        <taxon>Bacteria</taxon>
        <taxon>Bacillati</taxon>
        <taxon>Bacillota</taxon>
        <taxon>Bacilli</taxon>
        <taxon>Bacillales</taxon>
        <taxon>Bacillaceae</taxon>
        <taxon>Bacillus</taxon>
    </lineage>
</organism>
<proteinExistence type="predicted"/>
<feature type="domain" description="DUF4935" evidence="1">
    <location>
        <begin position="4"/>
        <end position="167"/>
    </location>
</feature>
<evidence type="ECO:0000313" key="2">
    <source>
        <dbReference type="EMBL" id="KZD93383.1"/>
    </source>
</evidence>
<gene>
    <name evidence="2" type="ORF">B4122_1215</name>
</gene>
<dbReference type="RefSeq" id="WP_042976237.1">
    <property type="nucleotide sequence ID" value="NZ_JBLBWK010000003.1"/>
</dbReference>
<protein>
    <recommendedName>
        <fullName evidence="1">DUF4935 domain-containing protein</fullName>
    </recommendedName>
</protein>
<dbReference type="InterPro" id="IPR032557">
    <property type="entry name" value="DUF4935"/>
</dbReference>
<name>A0AAP1E4J7_BACIU</name>